<feature type="region of interest" description="Disordered" evidence="2">
    <location>
        <begin position="2327"/>
        <end position="2348"/>
    </location>
</feature>
<feature type="region of interest" description="Disordered" evidence="2">
    <location>
        <begin position="2052"/>
        <end position="2099"/>
    </location>
</feature>
<keyword evidence="4" id="KW-1185">Reference proteome</keyword>
<dbReference type="Pfam" id="PF20210">
    <property type="entry name" value="Laa1_Sip1_HTR5"/>
    <property type="match status" value="1"/>
</dbReference>
<dbReference type="STRING" id="268474.A0A0V1MPL9"/>
<feature type="compositionally biased region" description="Low complexity" evidence="2">
    <location>
        <begin position="2052"/>
        <end position="2077"/>
    </location>
</feature>
<dbReference type="InterPro" id="IPR040108">
    <property type="entry name" value="Laa1/Sip1/HEATR5"/>
</dbReference>
<feature type="compositionally biased region" description="Basic and acidic residues" evidence="2">
    <location>
        <begin position="1202"/>
        <end position="1214"/>
    </location>
</feature>
<dbReference type="GO" id="GO:0030139">
    <property type="term" value="C:endocytic vesicle"/>
    <property type="evidence" value="ECO:0007669"/>
    <property type="project" value="TreeGrafter"/>
</dbReference>
<dbReference type="PANTHER" id="PTHR21663:SF0">
    <property type="entry name" value="HEAT REPEAT-CONTAINING PROTEIN 5B"/>
    <property type="match status" value="1"/>
</dbReference>
<dbReference type="GO" id="GO:0005794">
    <property type="term" value="C:Golgi apparatus"/>
    <property type="evidence" value="ECO:0007669"/>
    <property type="project" value="TreeGrafter"/>
</dbReference>
<evidence type="ECO:0000313" key="3">
    <source>
        <dbReference type="EMBL" id="KRZ73488.1"/>
    </source>
</evidence>
<dbReference type="InterPro" id="IPR046837">
    <property type="entry name" value="Laa1/Sip1/HEATR5-like_HEAT"/>
</dbReference>
<dbReference type="Proteomes" id="UP000054843">
    <property type="component" value="Unassembled WGS sequence"/>
</dbReference>
<gene>
    <name evidence="3" type="primary">heatr5b</name>
    <name evidence="3" type="ORF">T10_4727</name>
</gene>
<organism evidence="3 4">
    <name type="scientific">Trichinella papuae</name>
    <dbReference type="NCBI Taxonomy" id="268474"/>
    <lineage>
        <taxon>Eukaryota</taxon>
        <taxon>Metazoa</taxon>
        <taxon>Ecdysozoa</taxon>
        <taxon>Nematoda</taxon>
        <taxon>Enoplea</taxon>
        <taxon>Dorylaimia</taxon>
        <taxon>Trichinellida</taxon>
        <taxon>Trichinellidae</taxon>
        <taxon>Trichinella</taxon>
    </lineage>
</organism>
<name>A0A0V1MPL9_9BILA</name>
<dbReference type="Pfam" id="PF25468">
    <property type="entry name" value="HEAT_HEATR5A"/>
    <property type="match status" value="1"/>
</dbReference>
<proteinExistence type="inferred from homology"/>
<dbReference type="GO" id="GO:0006897">
    <property type="term" value="P:endocytosis"/>
    <property type="evidence" value="ECO:0007669"/>
    <property type="project" value="TreeGrafter"/>
</dbReference>
<dbReference type="InterPro" id="IPR016024">
    <property type="entry name" value="ARM-type_fold"/>
</dbReference>
<dbReference type="GO" id="GO:0016020">
    <property type="term" value="C:membrane"/>
    <property type="evidence" value="ECO:0007669"/>
    <property type="project" value="TreeGrafter"/>
</dbReference>
<reference evidence="3 4" key="1">
    <citation type="submission" date="2015-01" db="EMBL/GenBank/DDBJ databases">
        <title>Evolution of Trichinella species and genotypes.</title>
        <authorList>
            <person name="Korhonen P.K."/>
            <person name="Edoardo P."/>
            <person name="Giuseppe L.R."/>
            <person name="Gasser R.B."/>
        </authorList>
    </citation>
    <scope>NUCLEOTIDE SEQUENCE [LARGE SCALE GENOMIC DNA]</scope>
    <source>
        <strain evidence="3">ISS1980</strain>
    </source>
</reference>
<accession>A0A0V1MPL9</accession>
<dbReference type="PANTHER" id="PTHR21663">
    <property type="entry name" value="HYPOTHETICAL HEAT DOMAIN-CONTAINING"/>
    <property type="match status" value="1"/>
</dbReference>
<sequence>MELSNSLLLNETALNQLSKPKRAIFIHEWLRYLDQILPVAEKSDIKDCQKNLLSQMSSLINFGLGPPSRQLMARCLATLFSVGDTFYLYEAVNVCNDILKVKDDSPNYLPTKLTAICCIGAMYKSLGRMVGRSFEETTQILIRSLKNAESQSRAEIMNTLACLVSGLEAGGSSVHKEIYKVAKSLLLDRQMAVRCAASKCIQALVPEAQFVWTHELETLCSTCFKAFDGCTHAVRRSIAKLLGLALATAHNPPSSAKRLATGVHHGVGLQPPSAKPISIEDVWAILSSGFLRGGMGFLKTSTNFHSGVSKEVRAGTAMAYVEFFTCLGSSWFEKSLSKCVRHFFDLVTSGCQGSAGHGEAIFIRQCAVFALSNPLLKLFSEKMQTIACKEMGQIIAEHMNSFDSMSEADSERSTFWDLNGTHHAVECLLRVLSVLVMRIGSVAAPLFVEASGILEPIFSVLLHPSELCRLAAAWCLRCISITVPSLMTPLLERCLLRLEHNKNSANAISGYSCATAALTAAVCHCPLGIPNSKCKASRLVQLALVMLRTAAQDSKLAMVKTESGWLLLSAAVTLGPLMVKSQLARLLSALKSVFPRTKKEAEQELSRGDFYTWQVTLTSRAGSLVLIRNLLIHCKSLIDEESMQKVLIPIEAAIHELDLMGSILKLHGQQLRKHCSVFKWRLFEALVHLNQSYYLSYFTILLREVVSEFTVVDGSNVNCTSLLHDFCCNEEAILFDLSFLLCDYRQIEELIHPIAQKPVAVAGSELNVFELCLQTDKPTLPLSTALVDASVKLFGHVFPYVQSKHRVQMMEHFVDCIKQLKGAKQATVQGNVILALIWSLKNLADGKLSLEKSGNLLDTMLNLVTSMLPCSSVVLRYAAAEAFGRLAQVAPEPQFIAEMVQVSYDKLKLCRDANTRTGHSLALGCLHRYVGGLASGHQLDVSVSVLLALAQDTSSQLVQVWALYSLRLIADSGGPMYRSFVEPTLNVCLNLLLSSSSFTANDVGQCVSRLVAALITTIGPELQNSVGSILRIRSNFLVISAIMSAHPDPFVQAQSIGCYQQLYLFAPLHVDLSLLVRRLCSLFTSSHLILRRAAFCCLRQLVQREARQVHQHVQALIPEGLNAAKDSVLPETGLEGALFAALDDEDDPSAISDLKEILLNLVQSLGSENLAHWLELCKDVVASADCNQSKEVPVAQEEQHEDDAWHVAESDREQERSSRWPSRVFAVQLVQKLITACEGERAHFDLALAKELQMNGRKSDYLVLHLSDLVRMSFMAATSNCTELRLAGLSCLKNVISKFADVPEPEFAGHFILEQFQAQVSAALRPAFAIDTPGNITALACEVCSSWISSGVAKDVNNLRRVHQLLVAPLSKLKTESISVHLYNESCTALEKLSVLKAWAEVYIVAMNQELGRTDRGALIKNSTDQPDVCYSDVLLQLVEPELNMLVEYWLAVLRDYALLSLPAEFNCQLPSEGSCFTLETADLVRPYYKSVWATVLLAASIWLSGNNFELTTVVEPADQSTRLNVLKDYTKTEWFHILLGISIEALCSPKNFDPLHIRFCLASIKVMLANEWAQLQLLAGAKLAVDLLNVMHRLVLTRENVQLQSLCADIVVLVLDAAGKSCELMRSGDAKTDSIENGGKLYCGMEGGDDGLLHVKDSIVYAALEVILCLLVRQVPEINPVIVRSKTFLAQRRSTTITLGNESRQLLTTAVRCLVKLSSMCSDEVSTELFFVFLSGRLTLLPIQLYLLTNTVRETSNLHNEALVQDCSPAPSTGGDLCSMQPAAAALQSIRCLLKKPVLLRDAATSEPDPRWVRIMQCALWSLLLTDKQAEESVENDRSTLILSVAVFMLNSPKPVLNHCQIRDRICALFRSCLTEDCNFNVQVTCLQTLASTFACKDRSVSSEFIQALAPTVVDKVRSYLVSDSCGEAVTLPGGFQDACSSRVLVESLKALENLIHAAQEAQQRLPLLALVVHFLLALTAVEDNSRGSKVRRQLYDFAMERMNSIGSLYTSEFKALLGQLPSLKARVENALRSAYTTTATTAATAEQRFSSSSLNFKNKQQQQQQQQTLDQQSTSPNDLLNQQQSTAAANKQSQADQPSITLTMDFSEGIHFQNSDHQVLLESVPAVVGTLPGQDPAQAGQGVVEGRADEADIPAHDGRQLLGQAVAEVGPSGDGLDAGEVFEKFLSGRPAARVGQKRDQLVENVILAETVAPDRDPSPAVRLLQLLAHLFQIYLVEREHRRVDVRQFQPFANFQVESFEIFVNFTFVLLGADIFRTTRVLFVSVLSLFSPEDGVPRTFGPPLLRFQRKKKEYSKLTIRCTTLLSSSSSSPHSSQRDSRIPKSMQF</sequence>
<dbReference type="GO" id="GO:0042147">
    <property type="term" value="P:retrograde transport, endosome to Golgi"/>
    <property type="evidence" value="ECO:0007669"/>
    <property type="project" value="TreeGrafter"/>
</dbReference>
<evidence type="ECO:0000313" key="4">
    <source>
        <dbReference type="Proteomes" id="UP000054843"/>
    </source>
</evidence>
<dbReference type="SUPFAM" id="SSF48371">
    <property type="entry name" value="ARM repeat"/>
    <property type="match status" value="3"/>
</dbReference>
<dbReference type="InterPro" id="IPR011989">
    <property type="entry name" value="ARM-like"/>
</dbReference>
<comment type="caution">
    <text evidence="3">The sequence shown here is derived from an EMBL/GenBank/DDBJ whole genome shotgun (WGS) entry which is preliminary data.</text>
</comment>
<comment type="similarity">
    <text evidence="1">Belongs to the HEATR5 family.</text>
</comment>
<dbReference type="EMBL" id="JYDO01000063">
    <property type="protein sequence ID" value="KRZ73488.1"/>
    <property type="molecule type" value="Genomic_DNA"/>
</dbReference>
<protein>
    <submittedName>
        <fullName evidence="3">HEAT repeat-containing protein 5B</fullName>
    </submittedName>
</protein>
<feature type="region of interest" description="Disordered" evidence="2">
    <location>
        <begin position="1192"/>
        <end position="1214"/>
    </location>
</feature>
<evidence type="ECO:0000256" key="1">
    <source>
        <dbReference type="ARBA" id="ARBA00008304"/>
    </source>
</evidence>
<dbReference type="GO" id="GO:0005829">
    <property type="term" value="C:cytosol"/>
    <property type="evidence" value="ECO:0007669"/>
    <property type="project" value="GOC"/>
</dbReference>
<dbReference type="OrthoDB" id="192608at2759"/>
<evidence type="ECO:0000256" key="2">
    <source>
        <dbReference type="SAM" id="MobiDB-lite"/>
    </source>
</evidence>
<feature type="compositionally biased region" description="Polar residues" evidence="2">
    <location>
        <begin position="2078"/>
        <end position="2099"/>
    </location>
</feature>
<dbReference type="Gene3D" id="1.25.10.10">
    <property type="entry name" value="Leucine-rich Repeat Variant"/>
    <property type="match status" value="2"/>
</dbReference>
<dbReference type="GO" id="GO:0008104">
    <property type="term" value="P:intracellular protein localization"/>
    <property type="evidence" value="ECO:0007669"/>
    <property type="project" value="TreeGrafter"/>
</dbReference>